<evidence type="ECO:0000313" key="6">
    <source>
        <dbReference type="EnsemblMetazoa" id="LLOJ006451-PA"/>
    </source>
</evidence>
<evidence type="ECO:0000259" key="5">
    <source>
        <dbReference type="Pfam" id="PF21365"/>
    </source>
</evidence>
<dbReference type="GO" id="GO:0090599">
    <property type="term" value="F:alpha-glucosidase activity"/>
    <property type="evidence" value="ECO:0007669"/>
    <property type="project" value="TreeGrafter"/>
</dbReference>
<dbReference type="SUPFAM" id="SSF51011">
    <property type="entry name" value="Glycosyl hydrolase domain"/>
    <property type="match status" value="1"/>
</dbReference>
<dbReference type="InterPro" id="IPR000322">
    <property type="entry name" value="Glyco_hydro_31_TIM"/>
</dbReference>
<dbReference type="VEuPathDB" id="VectorBase:LLONM1_006478"/>
<dbReference type="GO" id="GO:0005975">
    <property type="term" value="P:carbohydrate metabolic process"/>
    <property type="evidence" value="ECO:0007669"/>
    <property type="project" value="InterPro"/>
</dbReference>
<keyword evidence="2" id="KW-0732">Signal</keyword>
<dbReference type="EMBL" id="AJWK01021131">
    <property type="status" value="NOT_ANNOTATED_CDS"/>
    <property type="molecule type" value="Genomic_DNA"/>
</dbReference>
<comment type="similarity">
    <text evidence="1 3">Belongs to the glycosyl hydrolase 31 family.</text>
</comment>
<organism evidence="6 7">
    <name type="scientific">Lutzomyia longipalpis</name>
    <name type="common">Sand fly</name>
    <dbReference type="NCBI Taxonomy" id="7200"/>
    <lineage>
        <taxon>Eukaryota</taxon>
        <taxon>Metazoa</taxon>
        <taxon>Ecdysozoa</taxon>
        <taxon>Arthropoda</taxon>
        <taxon>Hexapoda</taxon>
        <taxon>Insecta</taxon>
        <taxon>Pterygota</taxon>
        <taxon>Neoptera</taxon>
        <taxon>Endopterygota</taxon>
        <taxon>Diptera</taxon>
        <taxon>Nematocera</taxon>
        <taxon>Psychodoidea</taxon>
        <taxon>Psychodidae</taxon>
        <taxon>Lutzomyia</taxon>
        <taxon>Lutzomyia</taxon>
    </lineage>
</organism>
<dbReference type="Gene3D" id="2.60.40.1180">
    <property type="entry name" value="Golgi alpha-mannosidase II"/>
    <property type="match status" value="1"/>
</dbReference>
<keyword evidence="3" id="KW-0378">Hydrolase</keyword>
<dbReference type="GO" id="GO:0006491">
    <property type="term" value="P:N-glycan processing"/>
    <property type="evidence" value="ECO:0007669"/>
    <property type="project" value="TreeGrafter"/>
</dbReference>
<dbReference type="Pfam" id="PF01055">
    <property type="entry name" value="Glyco_hydro_31_2nd"/>
    <property type="match status" value="1"/>
</dbReference>
<evidence type="ECO:0000256" key="1">
    <source>
        <dbReference type="ARBA" id="ARBA00007806"/>
    </source>
</evidence>
<dbReference type="EMBL" id="AJWK01021129">
    <property type="status" value="NOT_ANNOTATED_CDS"/>
    <property type="molecule type" value="Genomic_DNA"/>
</dbReference>
<dbReference type="EMBL" id="AJWK01021130">
    <property type="status" value="NOT_ANNOTATED_CDS"/>
    <property type="molecule type" value="Genomic_DNA"/>
</dbReference>
<accession>A0A1B0CNX9</accession>
<name>A0A1B0CNX9_LUTLO</name>
<feature type="domain" description="Glycosyl hydrolase family 31 C-terminal" evidence="5">
    <location>
        <begin position="361"/>
        <end position="446"/>
    </location>
</feature>
<reference evidence="6" key="1">
    <citation type="submission" date="2020-05" db="UniProtKB">
        <authorList>
            <consortium name="EnsemblMetazoa"/>
        </authorList>
    </citation>
    <scope>IDENTIFICATION</scope>
    <source>
        <strain evidence="6">Jacobina</strain>
    </source>
</reference>
<dbReference type="InterPro" id="IPR017853">
    <property type="entry name" value="GH"/>
</dbReference>
<dbReference type="Pfam" id="PF21365">
    <property type="entry name" value="Glyco_hydro_31_3rd"/>
    <property type="match status" value="1"/>
</dbReference>
<sequence length="549" mass="62619">MFHGIYINAPYPVEVEITESYLVIVRAIFDTSFHIDVLCGPTIGNLMDQLMEQTEQNLHPLPNWFFGFHICDTNITRNLTDSPFDTHCIREQLLWLGDDIKGLPSEYFQLISRVQLIIWPKQKGLLMRHPTLEEPYIGRIGKTNVVYVDWVGSNQENLYEWSNQFMPNNLSADGYMVQANWMWDQSDGEKIPHSFPYISMDMINASKNIVPWFIRQSGTDGKASIFSHNFAASAQIDVIRKVLGNESFILSESSLFANVPISRRQVPSTWTELRNLVRRTMGQSISGIYFSSANICGDGETWTEELCIRWYQFASLSPFYRVASAKAPTSFSKFAQSLLRASTERRYSLYLYIHTVVTERRPLLTPLFYEYPDLIALMDNLTHQALVGPSLLFAPVLLPGVQHINIFFPEVYYEIGGGQQLIANTWAELPVVETDAPLFIRAGHIVPIQHTKNVRSITVMQMKPIHLYVALGPLENGISTAIGKVQFDSEYKVTFNAAYTTSSEQTQLKLSSYSKLTCRTTTNLTIESRCRVEEGFLPAIFEKFQPLSY</sequence>
<keyword evidence="3" id="KW-0326">Glycosidase</keyword>
<evidence type="ECO:0000256" key="2">
    <source>
        <dbReference type="ARBA" id="ARBA00022729"/>
    </source>
</evidence>
<dbReference type="PANTHER" id="PTHR22762:SF167">
    <property type="entry name" value="LYSOSOMAL ALPHA-GLUCOSIDASE-LIKE PROTEIN"/>
    <property type="match status" value="1"/>
</dbReference>
<dbReference type="Proteomes" id="UP000092461">
    <property type="component" value="Unassembled WGS sequence"/>
</dbReference>
<evidence type="ECO:0000259" key="4">
    <source>
        <dbReference type="Pfam" id="PF01055"/>
    </source>
</evidence>
<dbReference type="VEuPathDB" id="VectorBase:LLOJ006451"/>
<dbReference type="SUPFAM" id="SSF51445">
    <property type="entry name" value="(Trans)glycosidases"/>
    <property type="match status" value="1"/>
</dbReference>
<dbReference type="Gene3D" id="3.20.20.80">
    <property type="entry name" value="Glycosidases"/>
    <property type="match status" value="1"/>
</dbReference>
<feature type="domain" description="Glycoside hydrolase family 31 TIM barrel" evidence="4">
    <location>
        <begin position="122"/>
        <end position="355"/>
    </location>
</feature>
<keyword evidence="7" id="KW-1185">Reference proteome</keyword>
<evidence type="ECO:0000256" key="3">
    <source>
        <dbReference type="RuleBase" id="RU361185"/>
    </source>
</evidence>
<dbReference type="AlphaFoldDB" id="A0A1B0CNX9"/>
<evidence type="ECO:0000313" key="7">
    <source>
        <dbReference type="Proteomes" id="UP000092461"/>
    </source>
</evidence>
<dbReference type="InterPro" id="IPR048395">
    <property type="entry name" value="Glyco_hydro_31_C"/>
</dbReference>
<dbReference type="InterPro" id="IPR013780">
    <property type="entry name" value="Glyco_hydro_b"/>
</dbReference>
<dbReference type="EnsemblMetazoa" id="LLOJ006451-RA">
    <property type="protein sequence ID" value="LLOJ006451-PA"/>
    <property type="gene ID" value="LLOJ006451"/>
</dbReference>
<protein>
    <submittedName>
        <fullName evidence="6">Uncharacterized protein</fullName>
    </submittedName>
</protein>
<dbReference type="SMR" id="A0A1B0CNX9"/>
<dbReference type="PANTHER" id="PTHR22762">
    <property type="entry name" value="ALPHA-GLUCOSIDASE"/>
    <property type="match status" value="1"/>
</dbReference>
<proteinExistence type="inferred from homology"/>